<keyword evidence="1" id="KW-0472">Membrane</keyword>
<proteinExistence type="predicted"/>
<evidence type="ECO:0000313" key="3">
    <source>
        <dbReference type="Proteomes" id="UP000006890"/>
    </source>
</evidence>
<dbReference type="HOGENOM" id="CLU_2551911_0_0_9"/>
<reference key="1">
    <citation type="submission" date="2010-09" db="EMBL/GenBank/DDBJ databases">
        <title>Complete sequence of Caldicellulosiruptor hydrothermalis 108.</title>
        <authorList>
            <consortium name="US DOE Joint Genome Institute"/>
            <person name="Lucas S."/>
            <person name="Copeland A."/>
            <person name="Lapidus A."/>
            <person name="Cheng J.-F."/>
            <person name="Bruce D."/>
            <person name="Goodwin L."/>
            <person name="Pitluck S."/>
            <person name="Davenport K."/>
            <person name="Detter J.C."/>
            <person name="Han C."/>
            <person name="Tapia R."/>
            <person name="Land M."/>
            <person name="Hauser L."/>
            <person name="Chang Y.-J."/>
            <person name="Jeffries C."/>
            <person name="Kyrpides N."/>
            <person name="Ivanova N."/>
            <person name="Mikhailova N."/>
            <person name="Blumer-Schuette S.E."/>
            <person name="Kelly R.M."/>
            <person name="Woyke T."/>
        </authorList>
    </citation>
    <scope>NUCLEOTIDE SEQUENCE</scope>
    <source>
        <strain>108</strain>
    </source>
</reference>
<accession>E4QDF5</accession>
<dbReference type="EMBL" id="CP002219">
    <property type="protein sequence ID" value="ADQ07573.1"/>
    <property type="molecule type" value="Genomic_DNA"/>
</dbReference>
<sequence>MSFLKLLIFVICLLLIIFVGIDNIWFSLLFSFCILIVFHVSIGAFYLQSPPILQTPNIFKNKKGYSPALKLEAKEYPSKTKF</sequence>
<protein>
    <submittedName>
        <fullName evidence="2">Uncharacterized protein</fullName>
    </submittedName>
</protein>
<dbReference type="AlphaFoldDB" id="E4QDF5"/>
<feature type="transmembrane region" description="Helical" evidence="1">
    <location>
        <begin position="28"/>
        <end position="47"/>
    </location>
</feature>
<evidence type="ECO:0000313" key="2">
    <source>
        <dbReference type="EMBL" id="ADQ07573.1"/>
    </source>
</evidence>
<keyword evidence="1" id="KW-1133">Transmembrane helix</keyword>
<dbReference type="KEGG" id="chd:Calhy_1863"/>
<keyword evidence="3" id="KW-1185">Reference proteome</keyword>
<dbReference type="Proteomes" id="UP000006890">
    <property type="component" value="Chromosome"/>
</dbReference>
<evidence type="ECO:0000256" key="1">
    <source>
        <dbReference type="SAM" id="Phobius"/>
    </source>
</evidence>
<feature type="transmembrane region" description="Helical" evidence="1">
    <location>
        <begin position="6"/>
        <end position="21"/>
    </location>
</feature>
<reference evidence="2 3" key="2">
    <citation type="journal article" date="2011" name="J. Bacteriol.">
        <title>Complete genome sequences for the anaerobic, extremely thermophilic plant biomass-degrading bacteria Caldicellulosiruptor hydrothermalis, Caldicellulosiruptor kristjanssonii, Caldicellulosiruptor kronotskyensis, Caldicellulosiruptor owensenis, and Caldicellulosiruptor lactoaceticus.</title>
        <authorList>
            <person name="Blumer-Schuette S.E."/>
            <person name="Ozdemir I."/>
            <person name="Mistry D."/>
            <person name="Lucas S."/>
            <person name="Lapidus A."/>
            <person name="Cheng J.F."/>
            <person name="Goodwin L.A."/>
            <person name="Pitluck S."/>
            <person name="Land M.L."/>
            <person name="Hauser L.J."/>
            <person name="Woyke T."/>
            <person name="Mikhailova N."/>
            <person name="Pati A."/>
            <person name="Kyrpides N.C."/>
            <person name="Ivanova N."/>
            <person name="Detter J.C."/>
            <person name="Walston-Davenport K."/>
            <person name="Han S."/>
            <person name="Adams M.W."/>
            <person name="Kelly R.M."/>
        </authorList>
    </citation>
    <scope>NUCLEOTIDE SEQUENCE [LARGE SCALE GENOMIC DNA]</scope>
    <source>
        <strain evidence="3">DSM 18901 / VKM B-2411 / 108</strain>
    </source>
</reference>
<name>E4QDF5_CALH1</name>
<organism evidence="2 3">
    <name type="scientific">Caldicellulosiruptor hydrothermalis (strain DSM 18901 / VKM B-2411 / 108)</name>
    <dbReference type="NCBI Taxonomy" id="632292"/>
    <lineage>
        <taxon>Bacteria</taxon>
        <taxon>Bacillati</taxon>
        <taxon>Bacillota</taxon>
        <taxon>Bacillota incertae sedis</taxon>
        <taxon>Caldicellulosiruptorales</taxon>
        <taxon>Caldicellulosiruptoraceae</taxon>
        <taxon>Caldicellulosiruptor</taxon>
    </lineage>
</organism>
<keyword evidence="1" id="KW-0812">Transmembrane</keyword>
<gene>
    <name evidence="2" type="ordered locus">Calhy_1863</name>
</gene>